<sequence length="63" mass="7111">MLGRLCALAPIISLISFFGLESPQTPMLFLLISLSLFIIKQPASIGKIWLEFGDKEERFRKGK</sequence>
<name>A0A2M7RKI6_9BACT</name>
<comment type="caution">
    <text evidence="1">The sequence shown here is derived from an EMBL/GenBank/DDBJ whole genome shotgun (WGS) entry which is preliminary data.</text>
</comment>
<evidence type="ECO:0000313" key="2">
    <source>
        <dbReference type="Proteomes" id="UP000230779"/>
    </source>
</evidence>
<proteinExistence type="predicted"/>
<dbReference type="EMBL" id="PFMD01000004">
    <property type="protein sequence ID" value="PIY97258.1"/>
    <property type="molecule type" value="Genomic_DNA"/>
</dbReference>
<organism evidence="1 2">
    <name type="scientific">Candidatus Kerfeldbacteria bacterium CG_4_10_14_0_8_um_filter_42_10</name>
    <dbReference type="NCBI Taxonomy" id="2014248"/>
    <lineage>
        <taxon>Bacteria</taxon>
        <taxon>Candidatus Kerfeldiibacteriota</taxon>
    </lineage>
</organism>
<accession>A0A2M7RKI6</accession>
<evidence type="ECO:0000313" key="1">
    <source>
        <dbReference type="EMBL" id="PIY97258.1"/>
    </source>
</evidence>
<gene>
    <name evidence="1" type="ORF">COY66_00465</name>
</gene>
<dbReference type="AlphaFoldDB" id="A0A2M7RKI6"/>
<protein>
    <submittedName>
        <fullName evidence="1">Uncharacterized protein</fullName>
    </submittedName>
</protein>
<reference evidence="1 2" key="1">
    <citation type="submission" date="2017-09" db="EMBL/GenBank/DDBJ databases">
        <title>Depth-based differentiation of microbial function through sediment-hosted aquifers and enrichment of novel symbionts in the deep terrestrial subsurface.</title>
        <authorList>
            <person name="Probst A.J."/>
            <person name="Ladd B."/>
            <person name="Jarett J.K."/>
            <person name="Geller-Mcgrath D.E."/>
            <person name="Sieber C.M."/>
            <person name="Emerson J.B."/>
            <person name="Anantharaman K."/>
            <person name="Thomas B.C."/>
            <person name="Malmstrom R."/>
            <person name="Stieglmeier M."/>
            <person name="Klingl A."/>
            <person name="Woyke T."/>
            <person name="Ryan C.M."/>
            <person name="Banfield J.F."/>
        </authorList>
    </citation>
    <scope>NUCLEOTIDE SEQUENCE [LARGE SCALE GENOMIC DNA]</scope>
    <source>
        <strain evidence="1">CG_4_10_14_0_8_um_filter_42_10</strain>
    </source>
</reference>
<dbReference type="Proteomes" id="UP000230779">
    <property type="component" value="Unassembled WGS sequence"/>
</dbReference>